<keyword evidence="3" id="KW-1185">Reference proteome</keyword>
<name>Q019R6_OSTTA</name>
<dbReference type="KEGG" id="ota:OT_ostta05g01040"/>
<gene>
    <name evidence="2" type="ORF">OT_ostta05g01040</name>
</gene>
<feature type="region of interest" description="Disordered" evidence="1">
    <location>
        <begin position="1"/>
        <end position="30"/>
    </location>
</feature>
<dbReference type="EMBL" id="CAID01000005">
    <property type="protein sequence ID" value="CAL53859.1"/>
    <property type="molecule type" value="Genomic_DNA"/>
</dbReference>
<reference evidence="2 3" key="2">
    <citation type="journal article" date="2014" name="BMC Genomics">
        <title>An improved genome of the model marine alga Ostreococcus tauri unfolds by assessing Illumina de novo assemblies.</title>
        <authorList>
            <person name="Blanc-Mathieu R."/>
            <person name="Verhelst B."/>
            <person name="Derelle E."/>
            <person name="Rombauts S."/>
            <person name="Bouget F.Y."/>
            <person name="Carre I."/>
            <person name="Chateau A."/>
            <person name="Eyre-Walker A."/>
            <person name="Grimsley N."/>
            <person name="Moreau H."/>
            <person name="Piegu B."/>
            <person name="Rivals E."/>
            <person name="Schackwitz W."/>
            <person name="Van de Peer Y."/>
            <person name="Piganeau G."/>
        </authorList>
    </citation>
    <scope>NUCLEOTIDE SEQUENCE [LARGE SCALE GENOMIC DNA]</scope>
    <source>
        <strain evidence="3">OTTH 0595 / CCAP 157/2 / RCC745</strain>
    </source>
</reference>
<evidence type="ECO:0000256" key="1">
    <source>
        <dbReference type="SAM" id="MobiDB-lite"/>
    </source>
</evidence>
<feature type="compositionally biased region" description="Basic residues" evidence="1">
    <location>
        <begin position="16"/>
        <end position="30"/>
    </location>
</feature>
<dbReference type="RefSeq" id="XP_003079201.1">
    <property type="nucleotide sequence ID" value="XM_003079153.1"/>
</dbReference>
<protein>
    <submittedName>
        <fullName evidence="2">Unnamed product</fullName>
    </submittedName>
</protein>
<proteinExistence type="predicted"/>
<dbReference type="Proteomes" id="UP000009170">
    <property type="component" value="Unassembled WGS sequence"/>
</dbReference>
<dbReference type="OrthoDB" id="5952526at2759"/>
<dbReference type="PANTHER" id="PTHR35169:SF1">
    <property type="entry name" value="PROLYL 4-HYDROXYLASE ALPHA SUBUNIT FE(2+) 2OG DIOXYGENASE DOMAIN-CONTAINING PROTEIN"/>
    <property type="match status" value="1"/>
</dbReference>
<evidence type="ECO:0000313" key="2">
    <source>
        <dbReference type="EMBL" id="CAL53859.1"/>
    </source>
</evidence>
<feature type="compositionally biased region" description="Low complexity" evidence="1">
    <location>
        <begin position="1"/>
        <end position="13"/>
    </location>
</feature>
<dbReference type="OMA" id="EAHERYW"/>
<dbReference type="AlphaFoldDB" id="Q019R6"/>
<dbReference type="PANTHER" id="PTHR35169">
    <property type="entry name" value="FE2OG DIOXYGENASE DOMAIN-CONTAINING PROTEIN"/>
    <property type="match status" value="1"/>
</dbReference>
<organism evidence="2 3">
    <name type="scientific">Ostreococcus tauri</name>
    <name type="common">Marine green alga</name>
    <dbReference type="NCBI Taxonomy" id="70448"/>
    <lineage>
        <taxon>Eukaryota</taxon>
        <taxon>Viridiplantae</taxon>
        <taxon>Chlorophyta</taxon>
        <taxon>Mamiellophyceae</taxon>
        <taxon>Mamiellales</taxon>
        <taxon>Bathycoccaceae</taxon>
        <taxon>Ostreococcus</taxon>
    </lineage>
</organism>
<dbReference type="InParanoid" id="Q019R6"/>
<dbReference type="GeneID" id="9834419"/>
<evidence type="ECO:0000313" key="3">
    <source>
        <dbReference type="Proteomes" id="UP000009170"/>
    </source>
</evidence>
<feature type="compositionally biased region" description="Basic and acidic residues" evidence="1">
    <location>
        <begin position="274"/>
        <end position="289"/>
    </location>
</feature>
<comment type="caution">
    <text evidence="2">The sequence shown here is derived from an EMBL/GenBank/DDBJ whole genome shotgun (WGS) entry which is preliminary data.</text>
</comment>
<sequence length="547" mass="59778">MRVAPARPSAPARCARERRRVQGAHARAHRPARACEKDVARDVSRVFLFGFAAHEIPRARELVDALTAAIADSGADVGRVDVVGVGASEGAMSARELGGLRASGARADPEGDGTRVVLLDGASARALMPDLKMEMSEEGFEASVFGVFTETTREGELEKAAASVVEAHERYWNLRPTTAADSYDVERDVNFEYEGETDEWDLARVTTAMAVSMDRADVLDTASMRRGEERLRSDASNVVAVDGVVGEPLRQALLDALTEVGYDHYEEPGPPESKWNRETRDGLEGDDGKSPPASWGLTSETLSEVMKSDAVRTFRARLAAMYPEYDIRTMPSDTLEPDGIPGSWGGSSICSAIGNAAVYGDMFNWHIDMDPSQLDPSAPWVERFGSYVNRERGRPLFVSAMVYLNPGPWPAAFDAETLFLDPGTGTGVFVRPQPGRVVIMDQDIVHRVSTPSQIAGLPRYSLVLKLCFFPKRTDEAQTMTIIREEWGAKTCRFGTAAGHVGGDETFLDDDECDPSLEECDLLALGINPEDYYLSSQDYDDDDGNNDE</sequence>
<reference evidence="3" key="1">
    <citation type="journal article" date="2006" name="Proc. Natl. Acad. Sci. U.S.A.">
        <title>Genome analysis of the smallest free-living eukaryote Ostreococcus tauri unveils many unique features.</title>
        <authorList>
            <person name="Derelle E."/>
            <person name="Ferraz C."/>
            <person name="Rombauts S."/>
            <person name="Rouze P."/>
            <person name="Worden A.Z."/>
            <person name="Robbens S."/>
            <person name="Partensky F."/>
            <person name="Degroeve S."/>
            <person name="Echeynie S."/>
            <person name="Cooke R."/>
            <person name="Saeys Y."/>
            <person name="Wuyts J."/>
            <person name="Jabbari K."/>
            <person name="Bowler C."/>
            <person name="Panaud O."/>
            <person name="Piegu B."/>
            <person name="Ball S.G."/>
            <person name="Ral J.-P."/>
            <person name="Bouget F.-Y."/>
            <person name="Piganeau G."/>
            <person name="De Baets B."/>
            <person name="Picard A."/>
            <person name="Delseny M."/>
            <person name="Demaille J."/>
            <person name="Van de Peer Y."/>
            <person name="Moreau H."/>
        </authorList>
    </citation>
    <scope>NUCLEOTIDE SEQUENCE [LARGE SCALE GENOMIC DNA]</scope>
    <source>
        <strain evidence="3">OTTH 0595 / CCAP 157/2 / RCC745</strain>
    </source>
</reference>
<accession>Q019R6</accession>
<dbReference type="STRING" id="70448.Q019R6"/>
<dbReference type="Gene3D" id="2.60.120.620">
    <property type="entry name" value="q2cbj1_9rhob like domain"/>
    <property type="match status" value="1"/>
</dbReference>
<feature type="region of interest" description="Disordered" evidence="1">
    <location>
        <begin position="263"/>
        <end position="297"/>
    </location>
</feature>